<evidence type="ECO:0000259" key="1">
    <source>
        <dbReference type="SMART" id="SM00530"/>
    </source>
</evidence>
<comment type="caution">
    <text evidence="2">The sequence shown here is derived from an EMBL/GenBank/DDBJ whole genome shotgun (WGS) entry which is preliminary data.</text>
</comment>
<sequence length="289" mass="31773">MSAGQSGIDEVRKHLGRLLRKCRARAVVDPGDPRTQGRRLGISQETTAALLGCSTRWYATLESGRMKHPTPEFLESVVAVLRMNDQERQFLFLYATGELPPDTGPADCVLHPGWAQLVERQPHPACIYTRRWDLIAANAGYLDLVFGAGAGSVAELPDRNVLRWVLLNKACRSERLVDWRDSWAAPMLGELRAAIAADPDRQDLMTLLDSLLADPVVKELWDAEIGVFRTHPDGTMLSIDDPAHGRVEFTILAANVMHARDLRFVTLMSTGPDSCPGPVGGRGTAPAYL</sequence>
<protein>
    <submittedName>
        <fullName evidence="2">Helix-turn-helix domain-containing protein</fullName>
    </submittedName>
</protein>
<dbReference type="SMART" id="SM00530">
    <property type="entry name" value="HTH_XRE"/>
    <property type="match status" value="1"/>
</dbReference>
<evidence type="ECO:0000313" key="2">
    <source>
        <dbReference type="EMBL" id="NEW71642.1"/>
    </source>
</evidence>
<dbReference type="InterPro" id="IPR010982">
    <property type="entry name" value="Lambda_DNA-bd_dom_sf"/>
</dbReference>
<organism evidence="2 3">
    <name type="scientific">Streptomyces rhizosphaericus</name>
    <dbReference type="NCBI Taxonomy" id="114699"/>
    <lineage>
        <taxon>Bacteria</taxon>
        <taxon>Bacillati</taxon>
        <taxon>Actinomycetota</taxon>
        <taxon>Actinomycetes</taxon>
        <taxon>Kitasatosporales</taxon>
        <taxon>Streptomycetaceae</taxon>
        <taxon>Streptomyces</taxon>
        <taxon>Streptomyces violaceusniger group</taxon>
    </lineage>
</organism>
<dbReference type="InterPro" id="IPR041413">
    <property type="entry name" value="MLTR_LBD"/>
</dbReference>
<accession>A0A6G4AEE7</accession>
<dbReference type="InterPro" id="IPR001387">
    <property type="entry name" value="Cro/C1-type_HTH"/>
</dbReference>
<dbReference type="Gene3D" id="3.30.450.180">
    <property type="match status" value="1"/>
</dbReference>
<dbReference type="Pfam" id="PF13560">
    <property type="entry name" value="HTH_31"/>
    <property type="match status" value="1"/>
</dbReference>
<dbReference type="Pfam" id="PF17765">
    <property type="entry name" value="MLTR_LBD"/>
    <property type="match status" value="1"/>
</dbReference>
<dbReference type="PANTHER" id="PTHR35010">
    <property type="entry name" value="BLL4672 PROTEIN-RELATED"/>
    <property type="match status" value="1"/>
</dbReference>
<dbReference type="EMBL" id="JAAIKT010000014">
    <property type="protein sequence ID" value="NEW71642.1"/>
    <property type="molecule type" value="Genomic_DNA"/>
</dbReference>
<reference evidence="2" key="1">
    <citation type="submission" date="2020-02" db="EMBL/GenBank/DDBJ databases">
        <title>A new Streptomyces sp. for controlling soil-borne diseases.</title>
        <authorList>
            <person name="Li X."/>
            <person name="Tian Y."/>
            <person name="Gao K."/>
        </authorList>
    </citation>
    <scope>NUCLEOTIDE SEQUENCE [LARGE SCALE GENOMIC DNA]</scope>
    <source>
        <strain evidence="2">0250</strain>
    </source>
</reference>
<proteinExistence type="predicted"/>
<dbReference type="Gene3D" id="1.10.260.40">
    <property type="entry name" value="lambda repressor-like DNA-binding domains"/>
    <property type="match status" value="1"/>
</dbReference>
<gene>
    <name evidence="2" type="ORF">G4H13_14850</name>
</gene>
<name>A0A6G4AEE7_9ACTN</name>
<feature type="domain" description="HTH cro/C1-type" evidence="1">
    <location>
        <begin position="18"/>
        <end position="88"/>
    </location>
</feature>
<keyword evidence="3" id="KW-1185">Reference proteome</keyword>
<dbReference type="CDD" id="cd00093">
    <property type="entry name" value="HTH_XRE"/>
    <property type="match status" value="1"/>
</dbReference>
<dbReference type="SUPFAM" id="SSF47413">
    <property type="entry name" value="lambda repressor-like DNA-binding domains"/>
    <property type="match status" value="1"/>
</dbReference>
<dbReference type="AlphaFoldDB" id="A0A6G4AEE7"/>
<evidence type="ECO:0000313" key="3">
    <source>
        <dbReference type="Proteomes" id="UP000476310"/>
    </source>
</evidence>
<dbReference type="GO" id="GO:0003677">
    <property type="term" value="F:DNA binding"/>
    <property type="evidence" value="ECO:0007669"/>
    <property type="project" value="InterPro"/>
</dbReference>
<dbReference type="RefSeq" id="WP_164427454.1">
    <property type="nucleotide sequence ID" value="NZ_JAAIKT010000014.1"/>
</dbReference>
<dbReference type="Proteomes" id="UP000476310">
    <property type="component" value="Unassembled WGS sequence"/>
</dbReference>